<evidence type="ECO:0000313" key="2">
    <source>
        <dbReference type="Proteomes" id="UP001060085"/>
    </source>
</evidence>
<sequence>MLCGGVRPPSGESGGARYQGWSQGRLGRCPRSLLPVLTGDMGVRLFVIERSYVVWQAVVNGNKEQVQVADGHEPDTENQNALGLDHIHIVQVDEANTQPSKVINLDHVQEAQQKPYKKARLCKASCLPSHNKATCYLETGK</sequence>
<organism evidence="1 2">
    <name type="scientific">Catharanthus roseus</name>
    <name type="common">Madagascar periwinkle</name>
    <name type="synonym">Vinca rosea</name>
    <dbReference type="NCBI Taxonomy" id="4058"/>
    <lineage>
        <taxon>Eukaryota</taxon>
        <taxon>Viridiplantae</taxon>
        <taxon>Streptophyta</taxon>
        <taxon>Embryophyta</taxon>
        <taxon>Tracheophyta</taxon>
        <taxon>Spermatophyta</taxon>
        <taxon>Magnoliopsida</taxon>
        <taxon>eudicotyledons</taxon>
        <taxon>Gunneridae</taxon>
        <taxon>Pentapetalae</taxon>
        <taxon>asterids</taxon>
        <taxon>lamiids</taxon>
        <taxon>Gentianales</taxon>
        <taxon>Apocynaceae</taxon>
        <taxon>Rauvolfioideae</taxon>
        <taxon>Vinceae</taxon>
        <taxon>Catharanthinae</taxon>
        <taxon>Catharanthus</taxon>
    </lineage>
</organism>
<keyword evidence="2" id="KW-1185">Reference proteome</keyword>
<comment type="caution">
    <text evidence="1">The sequence shown here is derived from an EMBL/GenBank/DDBJ whole genome shotgun (WGS) entry which is preliminary data.</text>
</comment>
<dbReference type="EMBL" id="CM044704">
    <property type="protein sequence ID" value="KAI5669907.1"/>
    <property type="molecule type" value="Genomic_DNA"/>
</dbReference>
<gene>
    <name evidence="1" type="ORF">M9H77_19760</name>
</gene>
<protein>
    <submittedName>
        <fullName evidence="1">Uncharacterized protein</fullName>
    </submittedName>
</protein>
<evidence type="ECO:0000313" key="1">
    <source>
        <dbReference type="EMBL" id="KAI5669907.1"/>
    </source>
</evidence>
<accession>A0ACC0BBB6</accession>
<name>A0ACC0BBB6_CATRO</name>
<proteinExistence type="predicted"/>
<dbReference type="Proteomes" id="UP001060085">
    <property type="component" value="Linkage Group LG04"/>
</dbReference>
<reference evidence="2" key="1">
    <citation type="journal article" date="2023" name="Nat. Plants">
        <title>Single-cell RNA sequencing provides a high-resolution roadmap for understanding the multicellular compartmentation of specialized metabolism.</title>
        <authorList>
            <person name="Sun S."/>
            <person name="Shen X."/>
            <person name="Li Y."/>
            <person name="Li Y."/>
            <person name="Wang S."/>
            <person name="Li R."/>
            <person name="Zhang H."/>
            <person name="Shen G."/>
            <person name="Guo B."/>
            <person name="Wei J."/>
            <person name="Xu J."/>
            <person name="St-Pierre B."/>
            <person name="Chen S."/>
            <person name="Sun C."/>
        </authorList>
    </citation>
    <scope>NUCLEOTIDE SEQUENCE [LARGE SCALE GENOMIC DNA]</scope>
</reference>